<evidence type="ECO:0000313" key="10">
    <source>
        <dbReference type="Proteomes" id="UP000054524"/>
    </source>
</evidence>
<evidence type="ECO:0000259" key="8">
    <source>
        <dbReference type="PROSITE" id="PS51074"/>
    </source>
</evidence>
<dbReference type="Proteomes" id="UP000054524">
    <property type="component" value="Unassembled WGS sequence"/>
</dbReference>
<evidence type="ECO:0000256" key="2">
    <source>
        <dbReference type="ARBA" id="ARBA00022723"/>
    </source>
</evidence>
<protein>
    <recommendedName>
        <fullName evidence="6">Diphthamide biosynthesis protein 3</fullName>
    </recommendedName>
</protein>
<dbReference type="InterPro" id="IPR044248">
    <property type="entry name" value="DPH3/4-like"/>
</dbReference>
<dbReference type="UniPathway" id="UPA00559"/>
<dbReference type="Gene3D" id="3.10.660.10">
    <property type="entry name" value="DPH Zinc finger"/>
    <property type="match status" value="1"/>
</dbReference>
<dbReference type="PANTHER" id="PTHR21454">
    <property type="entry name" value="DPH3 HOMOLOG-RELATED"/>
    <property type="match status" value="1"/>
</dbReference>
<dbReference type="AlphaFoldDB" id="A0A086IZ25"/>
<evidence type="ECO:0000256" key="5">
    <source>
        <dbReference type="ARBA" id="ARBA00036267"/>
    </source>
</evidence>
<comment type="caution">
    <text evidence="9">The sequence shown here is derived from an EMBL/GenBank/DDBJ whole genome shotgun (WGS) entry which is preliminary data.</text>
</comment>
<evidence type="ECO:0000313" key="9">
    <source>
        <dbReference type="EMBL" id="KFG25143.1"/>
    </source>
</evidence>
<dbReference type="InterPro" id="IPR007872">
    <property type="entry name" value="DPH_MB_dom"/>
</dbReference>
<evidence type="ECO:0000256" key="7">
    <source>
        <dbReference type="ARBA" id="ARBA00048125"/>
    </source>
</evidence>
<comment type="similarity">
    <text evidence="4">Belongs to the DPH3 family.</text>
</comment>
<evidence type="ECO:0000256" key="6">
    <source>
        <dbReference type="ARBA" id="ARBA00041070"/>
    </source>
</evidence>
<comment type="catalytic activity">
    <reaction evidence="5">
        <text>[3Fe-4S](1+)-[protein] + Fe(2+)-[Dph3] = [3Fe-4S](0)-[protein] + Fe(3+)-[Dph3]</text>
        <dbReference type="Rhea" id="RHEA:71235"/>
        <dbReference type="Rhea" id="RHEA-COMP:17996"/>
        <dbReference type="Rhea" id="RHEA-COMP:17997"/>
        <dbReference type="Rhea" id="RHEA-COMP:18002"/>
        <dbReference type="Rhea" id="RHEA-COMP:18003"/>
        <dbReference type="ChEBI" id="CHEBI:29033"/>
        <dbReference type="ChEBI" id="CHEBI:29034"/>
        <dbReference type="ChEBI" id="CHEBI:33751"/>
        <dbReference type="ChEBI" id="CHEBI:47402"/>
        <dbReference type="ChEBI" id="CHEBI:83228"/>
    </reaction>
</comment>
<dbReference type="EMBL" id="AKIJ01000006">
    <property type="protein sequence ID" value="KFG25143.1"/>
    <property type="molecule type" value="Genomic_DNA"/>
</dbReference>
<keyword evidence="2" id="KW-0479">Metal-binding</keyword>
<reference evidence="9 10" key="1">
    <citation type="journal article" date="2014" name="Genome Announc.">
        <title>Genome Sequence of the Microsporidian Species Nematocida sp1 Strain ERTm6 (ATCC PRA-372).</title>
        <authorList>
            <person name="Bakowski M.A."/>
            <person name="Priest M."/>
            <person name="Young S."/>
            <person name="Cuomo C.A."/>
            <person name="Troemel E.R."/>
        </authorList>
    </citation>
    <scope>NUCLEOTIDE SEQUENCE [LARGE SCALE GENOMIC DNA]</scope>
    <source>
        <strain evidence="9 10">ERTm6</strain>
    </source>
</reference>
<keyword evidence="10" id="KW-1185">Reference proteome</keyword>
<sequence>MDEDYEEVDIDMMEYDRVNEVFTYPCPCGDRFEISFEELFNGEEIATCPSCSLVVKVNYLMEDLERMQRVLAGHERVSNIGYAI</sequence>
<dbReference type="PANTHER" id="PTHR21454:SF31">
    <property type="entry name" value="DIPHTHAMIDE BIOSYNTHESIS PROTEIN 3"/>
    <property type="match status" value="1"/>
</dbReference>
<organism evidence="9 10">
    <name type="scientific">Nematocida ausubeli (strain ATCC PRA-371 / ERTm2)</name>
    <name type="common">Nematode killer fungus</name>
    <dbReference type="NCBI Taxonomy" id="1913371"/>
    <lineage>
        <taxon>Eukaryota</taxon>
        <taxon>Fungi</taxon>
        <taxon>Fungi incertae sedis</taxon>
        <taxon>Microsporidia</taxon>
        <taxon>Nematocida</taxon>
    </lineage>
</organism>
<name>A0A086IZ25_NEMA1</name>
<dbReference type="GO" id="GO:0017183">
    <property type="term" value="P:protein histidyl modification to diphthamide"/>
    <property type="evidence" value="ECO:0007669"/>
    <property type="project" value="UniProtKB-UniPathway"/>
</dbReference>
<evidence type="ECO:0000256" key="4">
    <source>
        <dbReference type="ARBA" id="ARBA00024032"/>
    </source>
</evidence>
<comment type="pathway">
    <text evidence="1">Protein modification; peptidyl-diphthamide biosynthesis.</text>
</comment>
<dbReference type="HOGENOM" id="CLU_155991_1_1_1"/>
<dbReference type="PROSITE" id="PS51074">
    <property type="entry name" value="DPH_MB"/>
    <property type="match status" value="1"/>
</dbReference>
<dbReference type="GO" id="GO:0046872">
    <property type="term" value="F:metal ion binding"/>
    <property type="evidence" value="ECO:0007669"/>
    <property type="project" value="UniProtKB-KW"/>
</dbReference>
<comment type="catalytic activity">
    <reaction evidence="7">
        <text>2 [3Fe-4S](0)-[protein] + 2 Fe(2+)-[Dph3] + NADH = 2 [4Fe-4S](1+)-[protein] + 2 [Dph3] + NAD(+) + H(+)</text>
        <dbReference type="Rhea" id="RHEA:71239"/>
        <dbReference type="Rhea" id="RHEA-COMP:17997"/>
        <dbReference type="Rhea" id="RHEA-COMP:17998"/>
        <dbReference type="Rhea" id="RHEA-COMP:18001"/>
        <dbReference type="Rhea" id="RHEA-COMP:18002"/>
        <dbReference type="ChEBI" id="CHEBI:15378"/>
        <dbReference type="ChEBI" id="CHEBI:29033"/>
        <dbReference type="ChEBI" id="CHEBI:33723"/>
        <dbReference type="ChEBI" id="CHEBI:47402"/>
        <dbReference type="ChEBI" id="CHEBI:57540"/>
        <dbReference type="ChEBI" id="CHEBI:57945"/>
        <dbReference type="ChEBI" id="CHEBI:83228"/>
    </reaction>
</comment>
<feature type="domain" description="DPH-type MB" evidence="8">
    <location>
        <begin position="4"/>
        <end position="60"/>
    </location>
</feature>
<dbReference type="RefSeq" id="XP_052903698.1">
    <property type="nucleotide sequence ID" value="XM_053049967.1"/>
</dbReference>
<proteinExistence type="inferred from homology"/>
<dbReference type="GeneID" id="77677336"/>
<dbReference type="SUPFAM" id="SSF144217">
    <property type="entry name" value="CSL zinc finger"/>
    <property type="match status" value="1"/>
</dbReference>
<dbReference type="Pfam" id="PF05207">
    <property type="entry name" value="Zn_ribbon_CSL"/>
    <property type="match status" value="1"/>
</dbReference>
<dbReference type="InterPro" id="IPR036671">
    <property type="entry name" value="DPH_MB_sf"/>
</dbReference>
<gene>
    <name evidence="9" type="ORF">NESG_02363</name>
</gene>
<dbReference type="FunFam" id="3.10.660.10:FF:000001">
    <property type="entry name" value="Diphthamide biosynthesis 3"/>
    <property type="match status" value="1"/>
</dbReference>
<evidence type="ECO:0000256" key="3">
    <source>
        <dbReference type="ARBA" id="ARBA00023004"/>
    </source>
</evidence>
<accession>A0A086IZ25</accession>
<evidence type="ECO:0000256" key="1">
    <source>
        <dbReference type="ARBA" id="ARBA00005156"/>
    </source>
</evidence>
<keyword evidence="3" id="KW-0408">Iron</keyword>